<feature type="transmembrane region" description="Helical" evidence="7">
    <location>
        <begin position="37"/>
        <end position="64"/>
    </location>
</feature>
<proteinExistence type="predicted"/>
<comment type="caution">
    <text evidence="9">The sequence shown here is derived from an EMBL/GenBank/DDBJ whole genome shotgun (WGS) entry which is preliminary data.</text>
</comment>
<evidence type="ECO:0000313" key="10">
    <source>
        <dbReference type="Proteomes" id="UP000587760"/>
    </source>
</evidence>
<dbReference type="PROSITE" id="PS51379">
    <property type="entry name" value="4FE4S_FER_2"/>
    <property type="match status" value="2"/>
</dbReference>
<feature type="domain" description="4Fe-4S ferredoxin-type" evidence="8">
    <location>
        <begin position="210"/>
        <end position="239"/>
    </location>
</feature>
<reference evidence="9 10" key="1">
    <citation type="submission" date="2020-08" db="EMBL/GenBank/DDBJ databases">
        <title>Genomic Encyclopedia of Type Strains, Phase IV (KMG-IV): sequencing the most valuable type-strain genomes for metagenomic binning, comparative biology and taxonomic classification.</title>
        <authorList>
            <person name="Goeker M."/>
        </authorList>
    </citation>
    <scope>NUCLEOTIDE SEQUENCE [LARGE SCALE GENOMIC DNA]</scope>
    <source>
        <strain evidence="9 10">DSM 2461</strain>
    </source>
</reference>
<dbReference type="SUPFAM" id="SSF54862">
    <property type="entry name" value="4Fe-4S ferredoxins"/>
    <property type="match status" value="1"/>
</dbReference>
<keyword evidence="2" id="KW-0004">4Fe-4S</keyword>
<dbReference type="PROSITE" id="PS00198">
    <property type="entry name" value="4FE4S_FER_1"/>
    <property type="match status" value="1"/>
</dbReference>
<dbReference type="RefSeq" id="WP_184748113.1">
    <property type="nucleotide sequence ID" value="NZ_JACHGJ010000008.1"/>
</dbReference>
<dbReference type="InterPro" id="IPR051684">
    <property type="entry name" value="Electron_Trans/Redox"/>
</dbReference>
<gene>
    <name evidence="9" type="ORF">HNR50_003559</name>
</gene>
<dbReference type="PANTHER" id="PTHR30176:SF3">
    <property type="entry name" value="FERREDOXIN-TYPE PROTEIN NAPH"/>
    <property type="match status" value="1"/>
</dbReference>
<evidence type="ECO:0000256" key="2">
    <source>
        <dbReference type="ARBA" id="ARBA00022485"/>
    </source>
</evidence>
<dbReference type="Pfam" id="PF13237">
    <property type="entry name" value="Fer4_10"/>
    <property type="match status" value="1"/>
</dbReference>
<dbReference type="AlphaFoldDB" id="A0A841RH81"/>
<feature type="transmembrane region" description="Helical" evidence="7">
    <location>
        <begin position="85"/>
        <end position="105"/>
    </location>
</feature>
<feature type="transmembrane region" description="Helical" evidence="7">
    <location>
        <begin position="7"/>
        <end position="25"/>
    </location>
</feature>
<dbReference type="Gene3D" id="3.30.70.20">
    <property type="match status" value="1"/>
</dbReference>
<keyword evidence="7" id="KW-1133">Transmembrane helix</keyword>
<dbReference type="PANTHER" id="PTHR30176">
    <property type="entry name" value="FERREDOXIN-TYPE PROTEIN NAPH"/>
    <property type="match status" value="1"/>
</dbReference>
<evidence type="ECO:0000256" key="7">
    <source>
        <dbReference type="SAM" id="Phobius"/>
    </source>
</evidence>
<dbReference type="InterPro" id="IPR017900">
    <property type="entry name" value="4Fe4S_Fe_S_CS"/>
</dbReference>
<dbReference type="InterPro" id="IPR017896">
    <property type="entry name" value="4Fe4S_Fe-S-bd"/>
</dbReference>
<keyword evidence="7" id="KW-0472">Membrane</keyword>
<organism evidence="9 10">
    <name type="scientific">Spirochaeta isovalerica</name>
    <dbReference type="NCBI Taxonomy" id="150"/>
    <lineage>
        <taxon>Bacteria</taxon>
        <taxon>Pseudomonadati</taxon>
        <taxon>Spirochaetota</taxon>
        <taxon>Spirochaetia</taxon>
        <taxon>Spirochaetales</taxon>
        <taxon>Spirochaetaceae</taxon>
        <taxon>Spirochaeta</taxon>
    </lineage>
</organism>
<keyword evidence="10" id="KW-1185">Reference proteome</keyword>
<dbReference type="Pfam" id="PF12801">
    <property type="entry name" value="Fer4_5"/>
    <property type="match status" value="1"/>
</dbReference>
<dbReference type="EMBL" id="JACHGJ010000008">
    <property type="protein sequence ID" value="MBB6481878.1"/>
    <property type="molecule type" value="Genomic_DNA"/>
</dbReference>
<feature type="domain" description="4Fe-4S ferredoxin-type" evidence="8">
    <location>
        <begin position="180"/>
        <end position="209"/>
    </location>
</feature>
<evidence type="ECO:0000256" key="1">
    <source>
        <dbReference type="ARBA" id="ARBA00022448"/>
    </source>
</evidence>
<keyword evidence="3" id="KW-0479">Metal-binding</keyword>
<evidence type="ECO:0000256" key="6">
    <source>
        <dbReference type="ARBA" id="ARBA00023014"/>
    </source>
</evidence>
<dbReference type="GO" id="GO:0005886">
    <property type="term" value="C:plasma membrane"/>
    <property type="evidence" value="ECO:0007669"/>
    <property type="project" value="TreeGrafter"/>
</dbReference>
<feature type="transmembrane region" description="Helical" evidence="7">
    <location>
        <begin position="125"/>
        <end position="144"/>
    </location>
</feature>
<protein>
    <submittedName>
        <fullName evidence="9">Polyferredoxin</fullName>
    </submittedName>
</protein>
<name>A0A841RH81_9SPIO</name>
<evidence type="ECO:0000256" key="5">
    <source>
        <dbReference type="ARBA" id="ARBA00023004"/>
    </source>
</evidence>
<evidence type="ECO:0000256" key="3">
    <source>
        <dbReference type="ARBA" id="ARBA00022723"/>
    </source>
</evidence>
<evidence type="ECO:0000259" key="8">
    <source>
        <dbReference type="PROSITE" id="PS51379"/>
    </source>
</evidence>
<keyword evidence="7" id="KW-0812">Transmembrane</keyword>
<dbReference type="GO" id="GO:0046872">
    <property type="term" value="F:metal ion binding"/>
    <property type="evidence" value="ECO:0007669"/>
    <property type="project" value="UniProtKB-KW"/>
</dbReference>
<keyword evidence="6" id="KW-0411">Iron-sulfur</keyword>
<keyword evidence="4" id="KW-0249">Electron transport</keyword>
<keyword evidence="1" id="KW-0813">Transport</keyword>
<evidence type="ECO:0000256" key="4">
    <source>
        <dbReference type="ARBA" id="ARBA00022982"/>
    </source>
</evidence>
<dbReference type="Proteomes" id="UP000587760">
    <property type="component" value="Unassembled WGS sequence"/>
</dbReference>
<keyword evidence="5" id="KW-0408">Iron</keyword>
<accession>A0A841RH81</accession>
<evidence type="ECO:0000313" key="9">
    <source>
        <dbReference type="EMBL" id="MBB6481878.1"/>
    </source>
</evidence>
<dbReference type="GO" id="GO:0051539">
    <property type="term" value="F:4 iron, 4 sulfur cluster binding"/>
    <property type="evidence" value="ECO:0007669"/>
    <property type="project" value="UniProtKB-KW"/>
</dbReference>
<sequence length="240" mass="27048">MYRKIRNAVSLLSLILFPLTFYYFSPVLPMQGASEGLIAGSLILFLFLFLSSLVTGRLFCSWICPAGVIQDIAGQSRTKAVKVRSISWIKYLVWIPWLLLVLFLFRRAGGIQGADFFYQTEYGVSLTRFADAVIYGIVILVFYLMSMIFGRRAACHTICWMAPFMVLGKKTGEIFRIPSLKIKTDPEKCVSCGRCSSVCPMSLPVESYGKKGKLNDANCILCGRCIEVCKRNVFTFQIMK</sequence>